<comment type="caution">
    <text evidence="1">The sequence shown here is derived from an EMBL/GenBank/DDBJ whole genome shotgun (WGS) entry which is preliminary data.</text>
</comment>
<protein>
    <submittedName>
        <fullName evidence="1">Uncharacterized protein</fullName>
    </submittedName>
</protein>
<dbReference type="EMBL" id="LAZR01043123">
    <property type="protein sequence ID" value="KKL07850.1"/>
    <property type="molecule type" value="Genomic_DNA"/>
</dbReference>
<accession>A0A0F9AEL5</accession>
<gene>
    <name evidence="1" type="ORF">LCGC14_2581850</name>
</gene>
<proteinExistence type="predicted"/>
<reference evidence="1" key="1">
    <citation type="journal article" date="2015" name="Nature">
        <title>Complex archaea that bridge the gap between prokaryotes and eukaryotes.</title>
        <authorList>
            <person name="Spang A."/>
            <person name="Saw J.H."/>
            <person name="Jorgensen S.L."/>
            <person name="Zaremba-Niedzwiedzka K."/>
            <person name="Martijn J."/>
            <person name="Lind A.E."/>
            <person name="van Eijk R."/>
            <person name="Schleper C."/>
            <person name="Guy L."/>
            <person name="Ettema T.J."/>
        </authorList>
    </citation>
    <scope>NUCLEOTIDE SEQUENCE</scope>
</reference>
<evidence type="ECO:0000313" key="1">
    <source>
        <dbReference type="EMBL" id="KKL07850.1"/>
    </source>
</evidence>
<dbReference type="AlphaFoldDB" id="A0A0F9AEL5"/>
<organism evidence="1">
    <name type="scientific">marine sediment metagenome</name>
    <dbReference type="NCBI Taxonomy" id="412755"/>
    <lineage>
        <taxon>unclassified sequences</taxon>
        <taxon>metagenomes</taxon>
        <taxon>ecological metagenomes</taxon>
    </lineage>
</organism>
<sequence>MTVVLWNYEDSHRDIVSILEDEGDGGLSLNIEEHDGDDYFVFFPIKAEDSLCDFLLKRREERKLDAKIMKESGE</sequence>
<name>A0A0F9AEL5_9ZZZZ</name>